<comment type="similarity">
    <text evidence="2 5">Belongs to the RecX family.</text>
</comment>
<dbReference type="InterPro" id="IPR053924">
    <property type="entry name" value="RecX_HTH_2nd"/>
</dbReference>
<dbReference type="PANTHER" id="PTHR33602">
    <property type="entry name" value="REGULATORY PROTEIN RECX FAMILY PROTEIN"/>
    <property type="match status" value="1"/>
</dbReference>
<comment type="function">
    <text evidence="5">Modulates RecA activity.</text>
</comment>
<keyword evidence="4 5" id="KW-0963">Cytoplasm</keyword>
<sequence>MATDSYEDAGSALPATITGITIQKKNKERYSIFADGNFLLGVHEQTLLAFNLKEGVEITPSLFKKLQREEGRFAIKSYLMGLLSRRDHSRQELMNKALQKDYAPETITGVLDELQEKGYIDDTEFALKYASEKSRKNNWGPAKVKAHLYKKGIKRQNIEKSVRKAFEGADFEETFIHLISKRKRRFLKEEHPLKRKKKVIDHLARKGYSPSSIYNCIDKLMKLLEKDE</sequence>
<dbReference type="InterPro" id="IPR053925">
    <property type="entry name" value="RecX_HTH_3rd"/>
</dbReference>
<feature type="domain" description="RecX second three-helical" evidence="6">
    <location>
        <begin position="121"/>
        <end position="160"/>
    </location>
</feature>
<evidence type="ECO:0000259" key="7">
    <source>
        <dbReference type="Pfam" id="PF21981"/>
    </source>
</evidence>
<evidence type="ECO:0000313" key="10">
    <source>
        <dbReference type="Proteomes" id="UP001207337"/>
    </source>
</evidence>
<proteinExistence type="inferred from homology"/>
<dbReference type="HAMAP" id="MF_01114">
    <property type="entry name" value="RecX"/>
    <property type="match status" value="1"/>
</dbReference>
<feature type="domain" description="RecX first three-helical" evidence="8">
    <location>
        <begin position="78"/>
        <end position="114"/>
    </location>
</feature>
<evidence type="ECO:0000313" key="9">
    <source>
        <dbReference type="EMBL" id="MCW9714070.1"/>
    </source>
</evidence>
<evidence type="ECO:0000256" key="5">
    <source>
        <dbReference type="HAMAP-Rule" id="MF_01114"/>
    </source>
</evidence>
<feature type="domain" description="RecX third three-helical" evidence="7">
    <location>
        <begin position="173"/>
        <end position="216"/>
    </location>
</feature>
<evidence type="ECO:0000256" key="1">
    <source>
        <dbReference type="ARBA" id="ARBA00004496"/>
    </source>
</evidence>
<evidence type="ECO:0000256" key="4">
    <source>
        <dbReference type="ARBA" id="ARBA00022490"/>
    </source>
</evidence>
<dbReference type="InterPro" id="IPR003783">
    <property type="entry name" value="Regulatory_RecX"/>
</dbReference>
<reference evidence="9 10" key="1">
    <citation type="submission" date="2021-11" db="EMBL/GenBank/DDBJ databases">
        <title>Aliifidinibius sp. nov., a new bacterium isolated from saline soil.</title>
        <authorList>
            <person name="Galisteo C."/>
            <person name="De La Haba R."/>
            <person name="Sanchez-Porro C."/>
            <person name="Ventosa A."/>
        </authorList>
    </citation>
    <scope>NUCLEOTIDE SEQUENCE [LARGE SCALE GENOMIC DNA]</scope>
    <source>
        <strain evidence="9 10">KACC 190600</strain>
    </source>
</reference>
<gene>
    <name evidence="5" type="primary">recX</name>
    <name evidence="9" type="ORF">LQ318_14250</name>
</gene>
<evidence type="ECO:0000259" key="6">
    <source>
        <dbReference type="Pfam" id="PF02631"/>
    </source>
</evidence>
<comment type="caution">
    <text evidence="9">The sequence shown here is derived from an EMBL/GenBank/DDBJ whole genome shotgun (WGS) entry which is preliminary data.</text>
</comment>
<dbReference type="Pfam" id="PF21981">
    <property type="entry name" value="RecX_HTH3"/>
    <property type="match status" value="1"/>
</dbReference>
<evidence type="ECO:0000256" key="2">
    <source>
        <dbReference type="ARBA" id="ARBA00009695"/>
    </source>
</evidence>
<accession>A0ABT3Q1S4</accession>
<comment type="subcellular location">
    <subcellularLocation>
        <location evidence="1 5">Cytoplasm</location>
    </subcellularLocation>
</comment>
<protein>
    <recommendedName>
        <fullName evidence="3 5">Regulatory protein RecX</fullName>
    </recommendedName>
</protein>
<name>A0ABT3Q1S4_9BACT</name>
<evidence type="ECO:0000256" key="3">
    <source>
        <dbReference type="ARBA" id="ARBA00018111"/>
    </source>
</evidence>
<dbReference type="Gene3D" id="1.10.10.10">
    <property type="entry name" value="Winged helix-like DNA-binding domain superfamily/Winged helix DNA-binding domain"/>
    <property type="match status" value="3"/>
</dbReference>
<organism evidence="9 10">
    <name type="scientific">Fodinibius salicampi</name>
    <dbReference type="NCBI Taxonomy" id="1920655"/>
    <lineage>
        <taxon>Bacteria</taxon>
        <taxon>Pseudomonadati</taxon>
        <taxon>Balneolota</taxon>
        <taxon>Balneolia</taxon>
        <taxon>Balneolales</taxon>
        <taxon>Balneolaceae</taxon>
        <taxon>Fodinibius</taxon>
    </lineage>
</organism>
<dbReference type="RefSeq" id="WP_265791137.1">
    <property type="nucleotide sequence ID" value="NZ_BAABRS010000004.1"/>
</dbReference>
<dbReference type="EMBL" id="JAJNDC010000004">
    <property type="protein sequence ID" value="MCW9714070.1"/>
    <property type="molecule type" value="Genomic_DNA"/>
</dbReference>
<dbReference type="Proteomes" id="UP001207337">
    <property type="component" value="Unassembled WGS sequence"/>
</dbReference>
<dbReference type="Pfam" id="PF21982">
    <property type="entry name" value="RecX_HTH1"/>
    <property type="match status" value="1"/>
</dbReference>
<dbReference type="InterPro" id="IPR036388">
    <property type="entry name" value="WH-like_DNA-bd_sf"/>
</dbReference>
<keyword evidence="10" id="KW-1185">Reference proteome</keyword>
<evidence type="ECO:0000259" key="8">
    <source>
        <dbReference type="Pfam" id="PF21982"/>
    </source>
</evidence>
<dbReference type="InterPro" id="IPR053926">
    <property type="entry name" value="RecX_HTH_1st"/>
</dbReference>
<dbReference type="PANTHER" id="PTHR33602:SF1">
    <property type="entry name" value="REGULATORY PROTEIN RECX FAMILY PROTEIN"/>
    <property type="match status" value="1"/>
</dbReference>
<dbReference type="Pfam" id="PF02631">
    <property type="entry name" value="RecX_HTH2"/>
    <property type="match status" value="1"/>
</dbReference>